<keyword evidence="3 5" id="KW-1133">Transmembrane helix</keyword>
<evidence type="ECO:0000256" key="2">
    <source>
        <dbReference type="ARBA" id="ARBA00022692"/>
    </source>
</evidence>
<comment type="similarity">
    <text evidence="5">Belongs to the UPF0397 family.</text>
</comment>
<dbReference type="NCBIfam" id="NF010182">
    <property type="entry name" value="PRK13661.1"/>
    <property type="match status" value="1"/>
</dbReference>
<dbReference type="InterPro" id="IPR009825">
    <property type="entry name" value="ECF_substrate-spec-like"/>
</dbReference>
<dbReference type="AlphaFoldDB" id="A0A127EJF5"/>
<dbReference type="OrthoDB" id="4550662at2"/>
<comment type="subcellular location">
    <subcellularLocation>
        <location evidence="5">Cell membrane</location>
        <topology evidence="5">Multi-pass membrane protein</topology>
    </subcellularLocation>
</comment>
<feature type="transmembrane region" description="Helical" evidence="5">
    <location>
        <begin position="111"/>
        <end position="129"/>
    </location>
</feature>
<dbReference type="GO" id="GO:0005886">
    <property type="term" value="C:plasma membrane"/>
    <property type="evidence" value="ECO:0007669"/>
    <property type="project" value="UniProtKB-SubCell"/>
</dbReference>
<reference evidence="6 7" key="1">
    <citation type="journal article" date="2016" name="PLoS ONE">
        <title>Plasmid Characterization and Chromosome Analysis of Two netF+ Clostridium perfringens Isolates Associated with Foal and Canine Necrotizing Enteritis.</title>
        <authorList>
            <person name="Mehdizadeh Gohari I."/>
            <person name="Kropinski A.M."/>
            <person name="Weese S.J."/>
            <person name="Parreira V.R."/>
            <person name="Whitehead A.E."/>
            <person name="Boerlin P."/>
            <person name="Prescott J.F."/>
        </authorList>
    </citation>
    <scope>NUCLEOTIDE SEQUENCE [LARGE SCALE GENOMIC DNA]</scope>
    <source>
        <strain evidence="6 7">JP838</strain>
    </source>
</reference>
<feature type="transmembrane region" description="Helical" evidence="5">
    <location>
        <begin position="45"/>
        <end position="66"/>
    </location>
</feature>
<proteinExistence type="inferred from homology"/>
<evidence type="ECO:0000313" key="6">
    <source>
        <dbReference type="EMBL" id="AMN36101.1"/>
    </source>
</evidence>
<evidence type="ECO:0000256" key="1">
    <source>
        <dbReference type="ARBA" id="ARBA00022475"/>
    </source>
</evidence>
<keyword evidence="1 5" id="KW-1003">Cell membrane</keyword>
<sequence length="185" mass="19970">MKKNKLSIKTIVAIGIGSAVFMILGRFGSLPTGIPNTNIETAYAFLALMALLYGPLAGFLIGFIGHALKDIIFFGSPWISWVFASGIVGLIIGFGARFIKINQGVFKLKQILMFNLIQIIANGVAWFLVAPTLDILIYSEPANKVYLQGGIGGISNMVTVGVLGTILIANYAKTRIQKGSLRKEY</sequence>
<feature type="transmembrane region" description="Helical" evidence="5">
    <location>
        <begin position="6"/>
        <end position="24"/>
    </location>
</feature>
<evidence type="ECO:0000313" key="7">
    <source>
        <dbReference type="Proteomes" id="UP000070260"/>
    </source>
</evidence>
<gene>
    <name evidence="6" type="ORF">JFP838_10130</name>
</gene>
<evidence type="ECO:0000256" key="5">
    <source>
        <dbReference type="HAMAP-Rule" id="MF_01572"/>
    </source>
</evidence>
<protein>
    <recommendedName>
        <fullName evidence="5">UPF0397 protein JFP838_10130</fullName>
    </recommendedName>
</protein>
<dbReference type="PANTHER" id="PTHR37815:SF3">
    <property type="entry name" value="UPF0397 PROTEIN SPR0429"/>
    <property type="match status" value="1"/>
</dbReference>
<dbReference type="Gene3D" id="1.10.1760.20">
    <property type="match status" value="1"/>
</dbReference>
<accession>A0A127EJF5</accession>
<dbReference type="HAMAP" id="MF_01572">
    <property type="entry name" value="UPF0397"/>
    <property type="match status" value="1"/>
</dbReference>
<dbReference type="EMBL" id="CP010994">
    <property type="protein sequence ID" value="AMN36101.1"/>
    <property type="molecule type" value="Genomic_DNA"/>
</dbReference>
<dbReference type="InterPro" id="IPR022914">
    <property type="entry name" value="UPF0397"/>
</dbReference>
<dbReference type="PANTHER" id="PTHR37815">
    <property type="entry name" value="UPF0397 PROTEIN BC_2624-RELATED"/>
    <property type="match status" value="1"/>
</dbReference>
<name>A0A127EJF5_CLOPF</name>
<feature type="transmembrane region" description="Helical" evidence="5">
    <location>
        <begin position="149"/>
        <end position="172"/>
    </location>
</feature>
<evidence type="ECO:0000256" key="4">
    <source>
        <dbReference type="ARBA" id="ARBA00023136"/>
    </source>
</evidence>
<dbReference type="PATRIC" id="fig|1502.177.peg.2078"/>
<dbReference type="Proteomes" id="UP000070260">
    <property type="component" value="Chromosome"/>
</dbReference>
<feature type="transmembrane region" description="Helical" evidence="5">
    <location>
        <begin position="78"/>
        <end position="99"/>
    </location>
</feature>
<keyword evidence="4 5" id="KW-0472">Membrane</keyword>
<dbReference type="Pfam" id="PF07155">
    <property type="entry name" value="ECF-ribofla_trS"/>
    <property type="match status" value="1"/>
</dbReference>
<dbReference type="RefSeq" id="WP_061428707.1">
    <property type="nucleotide sequence ID" value="NZ_CATNXK010000001.1"/>
</dbReference>
<organism evidence="6 7">
    <name type="scientific">Clostridium perfringens</name>
    <dbReference type="NCBI Taxonomy" id="1502"/>
    <lineage>
        <taxon>Bacteria</taxon>
        <taxon>Bacillati</taxon>
        <taxon>Bacillota</taxon>
        <taxon>Clostridia</taxon>
        <taxon>Eubacteriales</taxon>
        <taxon>Clostridiaceae</taxon>
        <taxon>Clostridium</taxon>
    </lineage>
</organism>
<keyword evidence="2 5" id="KW-0812">Transmembrane</keyword>
<evidence type="ECO:0000256" key="3">
    <source>
        <dbReference type="ARBA" id="ARBA00022989"/>
    </source>
</evidence>